<dbReference type="EMBL" id="VEVO01000123">
    <property type="protein sequence ID" value="KAF0022120.1"/>
    <property type="molecule type" value="Genomic_DNA"/>
</dbReference>
<name>A0A6A4RRX8_SCOMX</name>
<evidence type="ECO:0000313" key="2">
    <source>
        <dbReference type="Proteomes" id="UP000438429"/>
    </source>
</evidence>
<protein>
    <recommendedName>
        <fullName evidence="3">G2/M phase-specific E3 ubiquitin-protein ligase-like</fullName>
    </recommendedName>
</protein>
<evidence type="ECO:0008006" key="3">
    <source>
        <dbReference type="Google" id="ProtNLM"/>
    </source>
</evidence>
<reference evidence="1 2" key="1">
    <citation type="submission" date="2019-06" db="EMBL/GenBank/DDBJ databases">
        <title>Draft genomes of female and male turbot (Scophthalmus maximus).</title>
        <authorList>
            <person name="Xu H."/>
            <person name="Xu X.-W."/>
            <person name="Shao C."/>
            <person name="Chen S."/>
        </authorList>
    </citation>
    <scope>NUCLEOTIDE SEQUENCE [LARGE SCALE GENOMIC DNA]</scope>
    <source>
        <strain evidence="1">Ysfricsl-2016a</strain>
        <tissue evidence="1">Blood</tissue>
    </source>
</reference>
<comment type="caution">
    <text evidence="1">The sequence shown here is derived from an EMBL/GenBank/DDBJ whole genome shotgun (WGS) entry which is preliminary data.</text>
</comment>
<organism evidence="1 2">
    <name type="scientific">Scophthalmus maximus</name>
    <name type="common">Turbot</name>
    <name type="synonym">Psetta maxima</name>
    <dbReference type="NCBI Taxonomy" id="52904"/>
    <lineage>
        <taxon>Eukaryota</taxon>
        <taxon>Metazoa</taxon>
        <taxon>Chordata</taxon>
        <taxon>Craniata</taxon>
        <taxon>Vertebrata</taxon>
        <taxon>Euteleostomi</taxon>
        <taxon>Actinopterygii</taxon>
        <taxon>Neopterygii</taxon>
        <taxon>Teleostei</taxon>
        <taxon>Neoteleostei</taxon>
        <taxon>Acanthomorphata</taxon>
        <taxon>Carangaria</taxon>
        <taxon>Pleuronectiformes</taxon>
        <taxon>Pleuronectoidei</taxon>
        <taxon>Scophthalmidae</taxon>
        <taxon>Scophthalmus</taxon>
    </lineage>
</organism>
<dbReference type="Proteomes" id="UP000438429">
    <property type="component" value="Unassembled WGS sequence"/>
</dbReference>
<dbReference type="AlphaFoldDB" id="A0A6A4RRX8"/>
<evidence type="ECO:0000313" key="1">
    <source>
        <dbReference type="EMBL" id="KAF0022120.1"/>
    </source>
</evidence>
<feature type="non-terminal residue" evidence="1">
    <location>
        <position position="129"/>
    </location>
</feature>
<accession>A0A6A4RRX8</accession>
<proteinExistence type="predicted"/>
<gene>
    <name evidence="1" type="ORF">F2P81_025627</name>
</gene>
<sequence length="129" mass="14893">VSQCSTFEDLIAATQPMQDYLANAGCLRPLRKIEDKEQLVRDIIMFQVVHRVEAPFQRFQEGLKTLGVLEKLQKNPDSFRPLFCHQQSGLTAEIMDDLFTIHLSSPGSNKRRAEEVVVPFWRDYLIDVE</sequence>
<feature type="non-terminal residue" evidence="1">
    <location>
        <position position="1"/>
    </location>
</feature>